<comment type="caution">
    <text evidence="2">The sequence shown here is derived from an EMBL/GenBank/DDBJ whole genome shotgun (WGS) entry which is preliminary data.</text>
</comment>
<dbReference type="InterPro" id="IPR011083">
    <property type="entry name" value="Phage_tail_collar_dom"/>
</dbReference>
<gene>
    <name evidence="2" type="ORF">E1B00_14285</name>
</gene>
<dbReference type="OrthoDB" id="9810174at2"/>
<reference evidence="2 3" key="1">
    <citation type="submission" date="2019-03" db="EMBL/GenBank/DDBJ databases">
        <title>Arenimonas daejeonensis sp. nov., isolated from compost.</title>
        <authorList>
            <person name="Jeon C.O."/>
        </authorList>
    </citation>
    <scope>NUCLEOTIDE SEQUENCE [LARGE SCALE GENOMIC DNA]</scope>
    <source>
        <strain evidence="2 3">R29</strain>
    </source>
</reference>
<dbReference type="Gene3D" id="3.90.1340.10">
    <property type="entry name" value="Phage tail collar domain"/>
    <property type="match status" value="1"/>
</dbReference>
<evidence type="ECO:0000259" key="1">
    <source>
        <dbReference type="Pfam" id="PF07484"/>
    </source>
</evidence>
<evidence type="ECO:0000313" key="2">
    <source>
        <dbReference type="EMBL" id="TNJ32877.1"/>
    </source>
</evidence>
<sequence length="179" mass="18594">MTSPFIGEIHIFPYNFAPRNWAFCQGQLIAISQNTALFSLLGTQYGGNGQTTFALPNFGGTAAVAQGQGPGLTPRTMGETFGSNTVTLISTEMPTHNHGVVLYAQNTAAKRAASPSSGNALSVSSNTSATSFLPAGSTNTTFGTNMLGVAGGSQPHENRQPHLTLGFCIALQGIFPARN</sequence>
<name>A0A5C4RQN9_9GAMM</name>
<organism evidence="2 3">
    <name type="scientific">Arenimonas terrae</name>
    <dbReference type="NCBI Taxonomy" id="2546226"/>
    <lineage>
        <taxon>Bacteria</taxon>
        <taxon>Pseudomonadati</taxon>
        <taxon>Pseudomonadota</taxon>
        <taxon>Gammaproteobacteria</taxon>
        <taxon>Lysobacterales</taxon>
        <taxon>Lysobacteraceae</taxon>
        <taxon>Arenimonas</taxon>
    </lineage>
</organism>
<dbReference type="Proteomes" id="UP000305760">
    <property type="component" value="Unassembled WGS sequence"/>
</dbReference>
<dbReference type="AlphaFoldDB" id="A0A5C4RQN9"/>
<accession>A0A5C4RQN9</accession>
<dbReference type="EMBL" id="SMDR01000004">
    <property type="protein sequence ID" value="TNJ32877.1"/>
    <property type="molecule type" value="Genomic_DNA"/>
</dbReference>
<dbReference type="InterPro" id="IPR037053">
    <property type="entry name" value="Phage_tail_collar_dom_sf"/>
</dbReference>
<keyword evidence="3" id="KW-1185">Reference proteome</keyword>
<evidence type="ECO:0000313" key="3">
    <source>
        <dbReference type="Proteomes" id="UP000305760"/>
    </source>
</evidence>
<dbReference type="SUPFAM" id="SSF88874">
    <property type="entry name" value="Receptor-binding domain of short tail fibre protein gp12"/>
    <property type="match status" value="1"/>
</dbReference>
<protein>
    <submittedName>
        <fullName evidence="2">Phage tail protein</fullName>
    </submittedName>
</protein>
<feature type="domain" description="Phage tail collar" evidence="1">
    <location>
        <begin position="7"/>
        <end position="61"/>
    </location>
</feature>
<dbReference type="Pfam" id="PF07484">
    <property type="entry name" value="Collar"/>
    <property type="match status" value="1"/>
</dbReference>
<proteinExistence type="predicted"/>
<dbReference type="RefSeq" id="WP_139449968.1">
    <property type="nucleotide sequence ID" value="NZ_SMDR01000004.1"/>
</dbReference>